<name>A0A7X3S7U0_9HYPH</name>
<dbReference type="AlphaFoldDB" id="A0A7X3S7U0"/>
<sequence length="92" mass="10277">MLQFTESILLDGGYSYVDTKEGALKTVFPANVHPFIVTMGDDYFVCSEMIDDAGNTINADFLVRRIDDQYRVVQLILDNRQAVQGAISKLGK</sequence>
<organism evidence="1 2">
    <name type="scientific">Stappia sediminis</name>
    <dbReference type="NCBI Taxonomy" id="2692190"/>
    <lineage>
        <taxon>Bacteria</taxon>
        <taxon>Pseudomonadati</taxon>
        <taxon>Pseudomonadota</taxon>
        <taxon>Alphaproteobacteria</taxon>
        <taxon>Hyphomicrobiales</taxon>
        <taxon>Stappiaceae</taxon>
        <taxon>Stappia</taxon>
    </lineage>
</organism>
<dbReference type="Proteomes" id="UP000433101">
    <property type="component" value="Unassembled WGS sequence"/>
</dbReference>
<comment type="caution">
    <text evidence="1">The sequence shown here is derived from an EMBL/GenBank/DDBJ whole genome shotgun (WGS) entry which is preliminary data.</text>
</comment>
<evidence type="ECO:0000313" key="2">
    <source>
        <dbReference type="Proteomes" id="UP000433101"/>
    </source>
</evidence>
<dbReference type="EMBL" id="WUMV01000003">
    <property type="protein sequence ID" value="MXN65084.1"/>
    <property type="molecule type" value="Genomic_DNA"/>
</dbReference>
<evidence type="ECO:0000313" key="1">
    <source>
        <dbReference type="EMBL" id="MXN65084.1"/>
    </source>
</evidence>
<reference evidence="1 2" key="1">
    <citation type="submission" date="2019-12" db="EMBL/GenBank/DDBJ databases">
        <authorList>
            <person name="Li M."/>
        </authorList>
    </citation>
    <scope>NUCLEOTIDE SEQUENCE [LARGE SCALE GENOMIC DNA]</scope>
    <source>
        <strain evidence="1 2">GBMRC 2046</strain>
    </source>
</reference>
<accession>A0A7X3S7U0</accession>
<proteinExistence type="predicted"/>
<gene>
    <name evidence="1" type="ORF">GR183_09210</name>
</gene>
<dbReference type="RefSeq" id="WP_160775305.1">
    <property type="nucleotide sequence ID" value="NZ_WUMV01000003.1"/>
</dbReference>
<keyword evidence="2" id="KW-1185">Reference proteome</keyword>
<protein>
    <submittedName>
        <fullName evidence="1">Uncharacterized protein</fullName>
    </submittedName>
</protein>